<dbReference type="RefSeq" id="WP_240631335.1">
    <property type="nucleotide sequence ID" value="NZ_BJXM01000010.1"/>
</dbReference>
<protein>
    <submittedName>
        <fullName evidence="9">Chain length determinant protein EpsF</fullName>
    </submittedName>
</protein>
<feature type="transmembrane region" description="Helical" evidence="7">
    <location>
        <begin position="27"/>
        <end position="46"/>
    </location>
</feature>
<reference evidence="9 10" key="1">
    <citation type="submission" date="2018-08" db="EMBL/GenBank/DDBJ databases">
        <title>Meiothermus granaticius genome AF-68 sequencing project.</title>
        <authorList>
            <person name="Da Costa M.S."/>
            <person name="Albuquerque L."/>
            <person name="Raposo P."/>
            <person name="Froufe H.J.C."/>
            <person name="Barroso C.S."/>
            <person name="Egas C."/>
        </authorList>
    </citation>
    <scope>NUCLEOTIDE SEQUENCE [LARGE SCALE GENOMIC DNA]</scope>
    <source>
        <strain evidence="9 10">AF-68</strain>
    </source>
</reference>
<comment type="subcellular location">
    <subcellularLocation>
        <location evidence="1">Cell membrane</location>
        <topology evidence="1">Multi-pass membrane protein</topology>
    </subcellularLocation>
</comment>
<evidence type="ECO:0000256" key="1">
    <source>
        <dbReference type="ARBA" id="ARBA00004651"/>
    </source>
</evidence>
<keyword evidence="6" id="KW-0175">Coiled coil</keyword>
<evidence type="ECO:0000256" key="3">
    <source>
        <dbReference type="ARBA" id="ARBA00022692"/>
    </source>
</evidence>
<feature type="transmembrane region" description="Helical" evidence="7">
    <location>
        <begin position="276"/>
        <end position="296"/>
    </location>
</feature>
<organism evidence="9 10">
    <name type="scientific">Meiothermus granaticius NBRC 107808</name>
    <dbReference type="NCBI Taxonomy" id="1227551"/>
    <lineage>
        <taxon>Bacteria</taxon>
        <taxon>Thermotogati</taxon>
        <taxon>Deinococcota</taxon>
        <taxon>Deinococci</taxon>
        <taxon>Thermales</taxon>
        <taxon>Thermaceae</taxon>
        <taxon>Meiothermus</taxon>
    </lineage>
</organism>
<evidence type="ECO:0000313" key="9">
    <source>
        <dbReference type="EMBL" id="RIH91970.1"/>
    </source>
</evidence>
<evidence type="ECO:0000313" key="10">
    <source>
        <dbReference type="Proteomes" id="UP000266178"/>
    </source>
</evidence>
<evidence type="ECO:0000256" key="7">
    <source>
        <dbReference type="SAM" id="Phobius"/>
    </source>
</evidence>
<keyword evidence="5 7" id="KW-0472">Membrane</keyword>
<feature type="domain" description="Polysaccharide chain length determinant N-terminal" evidence="8">
    <location>
        <begin position="10"/>
        <end position="91"/>
    </location>
</feature>
<proteinExistence type="predicted"/>
<comment type="caution">
    <text evidence="9">The sequence shown here is derived from an EMBL/GenBank/DDBJ whole genome shotgun (WGS) entry which is preliminary data.</text>
</comment>
<keyword evidence="10" id="KW-1185">Reference proteome</keyword>
<dbReference type="AlphaFoldDB" id="A0A399F778"/>
<dbReference type="GO" id="GO:0005886">
    <property type="term" value="C:plasma membrane"/>
    <property type="evidence" value="ECO:0007669"/>
    <property type="project" value="UniProtKB-SubCell"/>
</dbReference>
<feature type="coiled-coil region" evidence="6">
    <location>
        <begin position="152"/>
        <end position="179"/>
    </location>
</feature>
<gene>
    <name evidence="9" type="ORF">Mgrana_02151</name>
</gene>
<evidence type="ECO:0000259" key="8">
    <source>
        <dbReference type="Pfam" id="PF02706"/>
    </source>
</evidence>
<dbReference type="PANTHER" id="PTHR32309">
    <property type="entry name" value="TYROSINE-PROTEIN KINASE"/>
    <property type="match status" value="1"/>
</dbReference>
<dbReference type="Pfam" id="PF02706">
    <property type="entry name" value="Wzz"/>
    <property type="match status" value="1"/>
</dbReference>
<evidence type="ECO:0000256" key="4">
    <source>
        <dbReference type="ARBA" id="ARBA00022989"/>
    </source>
</evidence>
<keyword evidence="2" id="KW-1003">Cell membrane</keyword>
<dbReference type="PANTHER" id="PTHR32309:SF31">
    <property type="entry name" value="CAPSULAR EXOPOLYSACCHARIDE FAMILY"/>
    <property type="match status" value="1"/>
</dbReference>
<dbReference type="InterPro" id="IPR003856">
    <property type="entry name" value="LPS_length_determ_N"/>
</dbReference>
<evidence type="ECO:0000256" key="2">
    <source>
        <dbReference type="ARBA" id="ARBA00022475"/>
    </source>
</evidence>
<dbReference type="EMBL" id="QWLB01000028">
    <property type="protein sequence ID" value="RIH91970.1"/>
    <property type="molecule type" value="Genomic_DNA"/>
</dbReference>
<dbReference type="Proteomes" id="UP000266178">
    <property type="component" value="Unassembled WGS sequence"/>
</dbReference>
<evidence type="ECO:0000256" key="6">
    <source>
        <dbReference type="SAM" id="Coils"/>
    </source>
</evidence>
<keyword evidence="3 7" id="KW-0812">Transmembrane</keyword>
<keyword evidence="4 7" id="KW-1133">Transmembrane helix</keyword>
<sequence>MIPVEAATTDELSLRDIYLVLKRRARLILGLTLGLALLTLLWSLLWPKTYASKVVVSLSLANQTNPQGMLNNLPSLSGLAQGFVDLQSTTLLAKDLAASNPTQYYQAKFDDKRGLLNLSARGSTPLEAKERAERILGVARDYLGGRMVEGVRSNIQAALAQTQLDLEAAQESLKRIRAELKTAPDAGQANPTTAAALEARQVDPQAARANSPAYTSLSLDESRFRSQVAQLEARLDTLNRLLNQPEAINQLVGQVLQVQILVPPAEPLRPSFPRPVLFTVVAGVLGLLIGVLWAFIAEALRPQEAAEDASAAAKPAERAAIK</sequence>
<accession>A0A399F778</accession>
<name>A0A399F778_9DEIN</name>
<dbReference type="InterPro" id="IPR050445">
    <property type="entry name" value="Bact_polysacc_biosynth/exp"/>
</dbReference>
<evidence type="ECO:0000256" key="5">
    <source>
        <dbReference type="ARBA" id="ARBA00023136"/>
    </source>
</evidence>